<proteinExistence type="predicted"/>
<sequence>MGLVLARVESPLWARVGTAQLPALKQIIFSLQMIIDDGMVTYHIWTCNVRSEHGPLGGGRQNQHGYLKRRGADVLDRKNRVSHRIVLVVAKVYRQTGTGGTRNRALNCDWVS</sequence>
<organism evidence="1 2">
    <name type="scientific">Aspergillus kawachii</name>
    <name type="common">White koji mold</name>
    <name type="synonym">Aspergillus awamori var. kawachi</name>
    <dbReference type="NCBI Taxonomy" id="1069201"/>
    <lineage>
        <taxon>Eukaryota</taxon>
        <taxon>Fungi</taxon>
        <taxon>Dikarya</taxon>
        <taxon>Ascomycota</taxon>
        <taxon>Pezizomycotina</taxon>
        <taxon>Eurotiomycetes</taxon>
        <taxon>Eurotiomycetidae</taxon>
        <taxon>Eurotiales</taxon>
        <taxon>Aspergillaceae</taxon>
        <taxon>Aspergillus</taxon>
        <taxon>Aspergillus subgen. Circumdati</taxon>
    </lineage>
</organism>
<dbReference type="AlphaFoldDB" id="A0A7R7W7F6"/>
<dbReference type="EMBL" id="AP024427">
    <property type="protein sequence ID" value="BCR97767.1"/>
    <property type="molecule type" value="Genomic_DNA"/>
</dbReference>
<reference evidence="1" key="1">
    <citation type="submission" date="2021-01" db="EMBL/GenBank/DDBJ databases">
        <authorList>
            <consortium name="Aspergillus luchuensis mut. kawachii IFO 4304 genome sequencing consortium"/>
            <person name="Kazuki M."/>
            <person name="Futagami T."/>
        </authorList>
    </citation>
    <scope>NUCLEOTIDE SEQUENCE</scope>
    <source>
        <strain evidence="1">IFO 4308</strain>
    </source>
</reference>
<keyword evidence="2" id="KW-1185">Reference proteome</keyword>
<dbReference type="KEGG" id="aluc:AKAW2_31086S"/>
<reference evidence="1" key="2">
    <citation type="submission" date="2021-02" db="EMBL/GenBank/DDBJ databases">
        <title>Aspergillus luchuensis mut. kawachii IFO 4304 genome sequence.</title>
        <authorList>
            <person name="Mori K."/>
            <person name="Kadooka C."/>
            <person name="Goto M."/>
            <person name="Futagami T."/>
        </authorList>
    </citation>
    <scope>NUCLEOTIDE SEQUENCE</scope>
    <source>
        <strain evidence="1">IFO 4308</strain>
    </source>
</reference>
<accession>A0A7R7W7F6</accession>
<gene>
    <name evidence="1" type="ORF">AKAW2_31086S</name>
</gene>
<dbReference type="RefSeq" id="XP_041541533.1">
    <property type="nucleotide sequence ID" value="XM_041687672.1"/>
</dbReference>
<evidence type="ECO:0000313" key="2">
    <source>
        <dbReference type="Proteomes" id="UP000661280"/>
    </source>
</evidence>
<protein>
    <submittedName>
        <fullName evidence="1">Uncharacterized protein</fullName>
    </submittedName>
</protein>
<name>A0A7R7W7F6_ASPKA</name>
<evidence type="ECO:0000313" key="1">
    <source>
        <dbReference type="EMBL" id="BCR97767.1"/>
    </source>
</evidence>
<dbReference type="GeneID" id="64959092"/>
<dbReference type="Proteomes" id="UP000661280">
    <property type="component" value="Chromosome 3"/>
</dbReference>